<feature type="domain" description="JmjC" evidence="12">
    <location>
        <begin position="123"/>
        <end position="280"/>
    </location>
</feature>
<evidence type="ECO:0000256" key="6">
    <source>
        <dbReference type="ARBA" id="ARBA00023004"/>
    </source>
</evidence>
<reference evidence="13 14" key="1">
    <citation type="journal article" date="2019" name="Sci. Rep.">
        <title>Comparative genomics of chytrid fungi reveal insights into the obligate biotrophic and pathogenic lifestyle of Synchytrium endobioticum.</title>
        <authorList>
            <person name="van de Vossenberg B.T.L.H."/>
            <person name="Warris S."/>
            <person name="Nguyen H.D.T."/>
            <person name="van Gent-Pelzer M.P.E."/>
            <person name="Joly D.L."/>
            <person name="van de Geest H.C."/>
            <person name="Bonants P.J.M."/>
            <person name="Smith D.S."/>
            <person name="Levesque C.A."/>
            <person name="van der Lee T.A.J."/>
        </authorList>
    </citation>
    <scope>NUCLEOTIDE SEQUENCE [LARGE SCALE GENOMIC DNA]</scope>
    <source>
        <strain evidence="13 14">JEL517</strain>
    </source>
</reference>
<evidence type="ECO:0000256" key="7">
    <source>
        <dbReference type="ARBA" id="ARBA00023015"/>
    </source>
</evidence>
<dbReference type="PROSITE" id="PS51184">
    <property type="entry name" value="JMJC"/>
    <property type="match status" value="1"/>
</dbReference>
<keyword evidence="6" id="KW-0408">Iron</keyword>
<dbReference type="InterPro" id="IPR050690">
    <property type="entry name" value="JHDM1_Histone_Demethylase"/>
</dbReference>
<gene>
    <name evidence="13" type="ORF">SmJEL517_g04205</name>
</gene>
<proteinExistence type="inferred from homology"/>
<accession>A0A507C0W3</accession>
<sequence length="588" mass="66048">MLDFIDATASPLLHKFTEILKSQTFGLDDFDRISGLELTVEWIKRTGFRSPIVIDSPEGLDMMMPETSLNASQIADLVGRDVVVEAMEVSSQSEILMNLGQWAVYFDAPVNRTRILNLISLEVSKTRLGNMIKLPRIVREIDWMETVWPSHKRETNYPKVQRYCLMSVKHSYTDFHIDFGGSSVYYHILRGEKIFFFVEPTPANLEVYEKWSVSPNQADTFFPDLVDKCVKVRIKAGSTLMIPTGWIHAVYTPVDSIVIGGNFLHGFNIGGQIEVRKIELRTAVPVKFTFPFFDKMMWYASQKYAPILEGDAQKLCIFELDGLCHLADYLEHLLAVIESDEPSHVNERKRLTAEIPVAIQLRKPFVYVQDIRRMARDELSRRAARTSSLGHDNVVEIETSSVSNTTATASPSRSTGTAVPASALQIPKSIKLRLSAMNQPSPQIQSKSEPVKEDKPKLLLRLPPPGEAVSYEDPNDVEDNDADEDFTVDVKDKDYSTSDEEALLEEVKSKSVASKSHGKKRRRSSEASSDSDDDSDDQKRKTGSKKSVASNKNSKSTSSKTEAVKKAKKPHVINSLSKKLAALSRKRN</sequence>
<keyword evidence="7" id="KW-0805">Transcription regulation</keyword>
<evidence type="ECO:0000256" key="10">
    <source>
        <dbReference type="ARBA" id="ARBA00047915"/>
    </source>
</evidence>
<evidence type="ECO:0000256" key="5">
    <source>
        <dbReference type="ARBA" id="ARBA00023002"/>
    </source>
</evidence>
<evidence type="ECO:0000256" key="9">
    <source>
        <dbReference type="ARBA" id="ARBA00031083"/>
    </source>
</evidence>
<evidence type="ECO:0000259" key="12">
    <source>
        <dbReference type="PROSITE" id="PS51184"/>
    </source>
</evidence>
<dbReference type="SUPFAM" id="SSF51197">
    <property type="entry name" value="Clavaminate synthase-like"/>
    <property type="match status" value="1"/>
</dbReference>
<comment type="catalytic activity">
    <reaction evidence="10">
        <text>N(6),N(6)-dimethyl-L-lysyl(36)-[histone H3] + 2 2-oxoglutarate + 2 O2 = L-lysyl(36)-[histone H3] + 2 formaldehyde + 2 succinate + 2 CO2</text>
        <dbReference type="Rhea" id="RHEA:42032"/>
        <dbReference type="Rhea" id="RHEA-COMP:9785"/>
        <dbReference type="Rhea" id="RHEA-COMP:9787"/>
        <dbReference type="ChEBI" id="CHEBI:15379"/>
        <dbReference type="ChEBI" id="CHEBI:16526"/>
        <dbReference type="ChEBI" id="CHEBI:16810"/>
        <dbReference type="ChEBI" id="CHEBI:16842"/>
        <dbReference type="ChEBI" id="CHEBI:29969"/>
        <dbReference type="ChEBI" id="CHEBI:30031"/>
        <dbReference type="ChEBI" id="CHEBI:61976"/>
        <dbReference type="EC" id="1.14.11.27"/>
    </reaction>
</comment>
<evidence type="ECO:0000313" key="14">
    <source>
        <dbReference type="Proteomes" id="UP000319731"/>
    </source>
</evidence>
<name>A0A507C0W3_9FUNG</name>
<comment type="caution">
    <text evidence="13">The sequence shown here is derived from an EMBL/GenBank/DDBJ whole genome shotgun (WGS) entry which is preliminary data.</text>
</comment>
<feature type="region of interest" description="Disordered" evidence="11">
    <location>
        <begin position="438"/>
        <end position="588"/>
    </location>
</feature>
<evidence type="ECO:0000256" key="1">
    <source>
        <dbReference type="ARBA" id="ARBA00001954"/>
    </source>
</evidence>
<evidence type="ECO:0000256" key="3">
    <source>
        <dbReference type="ARBA" id="ARBA00013246"/>
    </source>
</evidence>
<evidence type="ECO:0000256" key="8">
    <source>
        <dbReference type="ARBA" id="ARBA00023163"/>
    </source>
</evidence>
<comment type="cofactor">
    <cofactor evidence="1">
        <name>Fe(2+)</name>
        <dbReference type="ChEBI" id="CHEBI:29033"/>
    </cofactor>
</comment>
<keyword evidence="5" id="KW-0560">Oxidoreductase</keyword>
<dbReference type="OrthoDB" id="5876800at2759"/>
<evidence type="ECO:0000256" key="11">
    <source>
        <dbReference type="SAM" id="MobiDB-lite"/>
    </source>
</evidence>
<protein>
    <recommendedName>
        <fullName evidence="3">[histone H3]-dimethyl-L-lysine(36) demethylase</fullName>
        <ecNumber evidence="3">1.14.11.27</ecNumber>
    </recommendedName>
    <alternativeName>
        <fullName evidence="9">[Histone-H3]-lysine-36 demethylase 1</fullName>
    </alternativeName>
</protein>
<dbReference type="EMBL" id="QEAO01000027">
    <property type="protein sequence ID" value="TPX32699.1"/>
    <property type="molecule type" value="Genomic_DNA"/>
</dbReference>
<dbReference type="GO" id="GO:0140680">
    <property type="term" value="F:histone H3K36me/H3K36me2 demethylase activity"/>
    <property type="evidence" value="ECO:0007669"/>
    <property type="project" value="UniProtKB-EC"/>
</dbReference>
<dbReference type="EC" id="1.14.11.27" evidence="3"/>
<evidence type="ECO:0000256" key="4">
    <source>
        <dbReference type="ARBA" id="ARBA00022723"/>
    </source>
</evidence>
<feature type="compositionally biased region" description="Low complexity" evidence="11">
    <location>
        <begin position="545"/>
        <end position="561"/>
    </location>
</feature>
<organism evidence="13 14">
    <name type="scientific">Synchytrium microbalum</name>
    <dbReference type="NCBI Taxonomy" id="1806994"/>
    <lineage>
        <taxon>Eukaryota</taxon>
        <taxon>Fungi</taxon>
        <taxon>Fungi incertae sedis</taxon>
        <taxon>Chytridiomycota</taxon>
        <taxon>Chytridiomycota incertae sedis</taxon>
        <taxon>Chytridiomycetes</taxon>
        <taxon>Synchytriales</taxon>
        <taxon>Synchytriaceae</taxon>
        <taxon>Synchytrium</taxon>
    </lineage>
</organism>
<feature type="region of interest" description="Disordered" evidence="11">
    <location>
        <begin position="400"/>
        <end position="422"/>
    </location>
</feature>
<dbReference type="RefSeq" id="XP_031023856.1">
    <property type="nucleotide sequence ID" value="XM_031170133.1"/>
</dbReference>
<dbReference type="GO" id="GO:0046872">
    <property type="term" value="F:metal ion binding"/>
    <property type="evidence" value="ECO:0007669"/>
    <property type="project" value="UniProtKB-KW"/>
</dbReference>
<feature type="compositionally biased region" description="Polar residues" evidence="11">
    <location>
        <begin position="438"/>
        <end position="448"/>
    </location>
</feature>
<dbReference type="Pfam" id="PF02373">
    <property type="entry name" value="JmjC"/>
    <property type="match status" value="1"/>
</dbReference>
<keyword evidence="4" id="KW-0479">Metal-binding</keyword>
<evidence type="ECO:0000256" key="2">
    <source>
        <dbReference type="ARBA" id="ARBA00008037"/>
    </source>
</evidence>
<dbReference type="InterPro" id="IPR003347">
    <property type="entry name" value="JmjC_dom"/>
</dbReference>
<dbReference type="GeneID" id="42005430"/>
<dbReference type="Gene3D" id="2.60.120.650">
    <property type="entry name" value="Cupin"/>
    <property type="match status" value="1"/>
</dbReference>
<keyword evidence="8" id="KW-0804">Transcription</keyword>
<feature type="compositionally biased region" description="Acidic residues" evidence="11">
    <location>
        <begin position="473"/>
        <end position="487"/>
    </location>
</feature>
<dbReference type="AlphaFoldDB" id="A0A507C0W3"/>
<dbReference type="SMART" id="SM00558">
    <property type="entry name" value="JmjC"/>
    <property type="match status" value="1"/>
</dbReference>
<dbReference type="Proteomes" id="UP000319731">
    <property type="component" value="Unassembled WGS sequence"/>
</dbReference>
<evidence type="ECO:0000313" key="13">
    <source>
        <dbReference type="EMBL" id="TPX32699.1"/>
    </source>
</evidence>
<keyword evidence="14" id="KW-1185">Reference proteome</keyword>
<dbReference type="PANTHER" id="PTHR23123">
    <property type="entry name" value="PHD/F-BOX CONTAINING PROTEIN"/>
    <property type="match status" value="1"/>
</dbReference>
<dbReference type="STRING" id="1806994.A0A507C0W3"/>
<comment type="similarity">
    <text evidence="2">Belongs to the JHDM1 histone demethylase family.</text>
</comment>
<feature type="compositionally biased region" description="Low complexity" evidence="11">
    <location>
        <begin position="400"/>
        <end position="412"/>
    </location>
</feature>